<dbReference type="STRING" id="1003232.J9DRJ4"/>
<keyword evidence="5 9" id="KW-0547">Nucleotide-binding</keyword>
<evidence type="ECO:0000313" key="12">
    <source>
        <dbReference type="EMBL" id="EJW03952.1"/>
    </source>
</evidence>
<evidence type="ECO:0000256" key="10">
    <source>
        <dbReference type="RuleBase" id="RU000304"/>
    </source>
</evidence>
<evidence type="ECO:0000256" key="5">
    <source>
        <dbReference type="ARBA" id="ARBA00022741"/>
    </source>
</evidence>
<comment type="similarity">
    <text evidence="2">Belongs to the protein kinase superfamily. CMGC Ser/Thr protein kinase family. CDC2/CDKX subfamily.</text>
</comment>
<evidence type="ECO:0000256" key="9">
    <source>
        <dbReference type="PROSITE-ProRule" id="PRU10141"/>
    </source>
</evidence>
<evidence type="ECO:0000256" key="8">
    <source>
        <dbReference type="ARBA" id="ARBA00023242"/>
    </source>
</evidence>
<evidence type="ECO:0000313" key="13">
    <source>
        <dbReference type="Proteomes" id="UP000003163"/>
    </source>
</evidence>
<evidence type="ECO:0000256" key="4">
    <source>
        <dbReference type="ARBA" id="ARBA00022679"/>
    </source>
</evidence>
<reference evidence="12 13" key="1">
    <citation type="submission" date="2011-08" db="EMBL/GenBank/DDBJ databases">
        <authorList>
            <person name="Liu Z.J."/>
            <person name="Shi F.L."/>
            <person name="Lu J.Q."/>
            <person name="Li M."/>
            <person name="Wang Z.L."/>
        </authorList>
    </citation>
    <scope>NUCLEOTIDE SEQUENCE [LARGE SCALE GENOMIC DNA]</scope>
    <source>
        <strain evidence="12 13">USNM 41457</strain>
    </source>
</reference>
<dbReference type="Pfam" id="PF00069">
    <property type="entry name" value="Pkinase"/>
    <property type="match status" value="1"/>
</dbReference>
<dbReference type="GO" id="GO:0005634">
    <property type="term" value="C:nucleus"/>
    <property type="evidence" value="ECO:0007669"/>
    <property type="project" value="UniProtKB-SubCell"/>
</dbReference>
<feature type="domain" description="Protein kinase" evidence="11">
    <location>
        <begin position="33"/>
        <end position="288"/>
    </location>
</feature>
<keyword evidence="8" id="KW-0539">Nucleus</keyword>
<comment type="subcellular location">
    <subcellularLocation>
        <location evidence="1">Nucleus</location>
    </subcellularLocation>
</comment>
<dbReference type="GO" id="GO:0005524">
    <property type="term" value="F:ATP binding"/>
    <property type="evidence" value="ECO:0007669"/>
    <property type="project" value="UniProtKB-UniRule"/>
</dbReference>
<dbReference type="SUPFAM" id="SSF56112">
    <property type="entry name" value="Protein kinase-like (PK-like)"/>
    <property type="match status" value="1"/>
</dbReference>
<evidence type="ECO:0000256" key="3">
    <source>
        <dbReference type="ARBA" id="ARBA00022527"/>
    </source>
</evidence>
<proteinExistence type="inferred from homology"/>
<keyword evidence="7 9" id="KW-0067">ATP-binding</keyword>
<dbReference type="SMART" id="SM00220">
    <property type="entry name" value="S_TKc"/>
    <property type="match status" value="1"/>
</dbReference>
<gene>
    <name evidence="12" type="ORF">EDEG_01761</name>
</gene>
<keyword evidence="13" id="KW-1185">Reference proteome</keyword>
<dbReference type="VEuPathDB" id="MicrosporidiaDB:EDEG_01761"/>
<feature type="binding site" evidence="9">
    <location>
        <position position="61"/>
    </location>
    <ligand>
        <name>ATP</name>
        <dbReference type="ChEBI" id="CHEBI:30616"/>
    </ligand>
</feature>
<dbReference type="OMA" id="MYTGSAL"/>
<dbReference type="InterPro" id="IPR000719">
    <property type="entry name" value="Prot_kinase_dom"/>
</dbReference>
<reference evidence="13" key="2">
    <citation type="submission" date="2015-07" db="EMBL/GenBank/DDBJ databases">
        <title>Contrasting host-pathogen interactions and genome evolution in two generalist and specialist microsporidian pathogens of mosquitoes.</title>
        <authorList>
            <consortium name="The Broad Institute Genomics Platform"/>
            <consortium name="The Broad Institute Genome Sequencing Center for Infectious Disease"/>
            <person name="Cuomo C.A."/>
            <person name="Sanscrainte N.D."/>
            <person name="Goldberg J.M."/>
            <person name="Heiman D."/>
            <person name="Young S."/>
            <person name="Zeng Q."/>
            <person name="Becnel J.J."/>
            <person name="Birren B.W."/>
        </authorList>
    </citation>
    <scope>NUCLEOTIDE SEQUENCE [LARGE SCALE GENOMIC DNA]</scope>
    <source>
        <strain evidence="13">USNM 41457</strain>
    </source>
</reference>
<dbReference type="InterPro" id="IPR011009">
    <property type="entry name" value="Kinase-like_dom_sf"/>
</dbReference>
<dbReference type="Gene3D" id="1.10.510.10">
    <property type="entry name" value="Transferase(Phosphotransferase) domain 1"/>
    <property type="match status" value="1"/>
</dbReference>
<dbReference type="AlphaFoldDB" id="J9DRJ4"/>
<accession>J9DRJ4</accession>
<organism evidence="12 13">
    <name type="scientific">Edhazardia aedis (strain USNM 41457)</name>
    <name type="common">Microsporidian parasite</name>
    <dbReference type="NCBI Taxonomy" id="1003232"/>
    <lineage>
        <taxon>Eukaryota</taxon>
        <taxon>Fungi</taxon>
        <taxon>Fungi incertae sedis</taxon>
        <taxon>Microsporidia</taxon>
        <taxon>Edhazardia</taxon>
    </lineage>
</organism>
<dbReference type="InterPro" id="IPR008271">
    <property type="entry name" value="Ser/Thr_kinase_AS"/>
</dbReference>
<dbReference type="PROSITE" id="PS00108">
    <property type="entry name" value="PROTEIN_KINASE_ST"/>
    <property type="match status" value="1"/>
</dbReference>
<comment type="caution">
    <text evidence="12">The sequence shown here is derived from an EMBL/GenBank/DDBJ whole genome shotgun (WGS) entry which is preliminary data.</text>
</comment>
<name>J9DRJ4_EDHAE</name>
<dbReference type="OrthoDB" id="1732493at2759"/>
<keyword evidence="4" id="KW-0808">Transferase</keyword>
<evidence type="ECO:0000256" key="1">
    <source>
        <dbReference type="ARBA" id="ARBA00004123"/>
    </source>
</evidence>
<evidence type="ECO:0000259" key="11">
    <source>
        <dbReference type="PROSITE" id="PS50011"/>
    </source>
</evidence>
<dbReference type="InterPro" id="IPR050108">
    <property type="entry name" value="CDK"/>
</dbReference>
<dbReference type="PROSITE" id="PS50011">
    <property type="entry name" value="PROTEIN_KINASE_DOM"/>
    <property type="match status" value="1"/>
</dbReference>
<protein>
    <submittedName>
        <fullName evidence="12">CMGC/CDK protein kinase</fullName>
    </submittedName>
</protein>
<dbReference type="FunFam" id="1.10.510.10:FF:000624">
    <property type="entry name" value="Mitogen-activated protein kinase"/>
    <property type="match status" value="1"/>
</dbReference>
<evidence type="ECO:0000256" key="7">
    <source>
        <dbReference type="ARBA" id="ARBA00022840"/>
    </source>
</evidence>
<sequence length="291" mass="33305">MMFFYQTKNKKSSPFSPETILDNTMSDSKLGSYVKTKFLGSGAYSNVYEAVDGKGNIVAIKTCPIISCDGIPGTSLREIALLKEMDHPHILKVLDVILTEDSINLVFEYFEFDMKRFLLNYQVDVLPLIYQLFLAIEYIHNKNIIHRDLKPQNILISRTGRLKVADFGLARSIDIEMPRYSPDVVTLWYRSPELLKCCTKYNKYIDMWSVGCILVEMITGIVMFCGRTTEEQINIIMESHRRGIRLCVLQKCGSIPEFLSDIICGCLDINVNSRYTATHCLDILSKHLNNE</sequence>
<dbReference type="Gene3D" id="3.30.200.20">
    <property type="entry name" value="Phosphorylase Kinase, domain 1"/>
    <property type="match status" value="1"/>
</dbReference>
<dbReference type="InParanoid" id="J9DRJ4"/>
<evidence type="ECO:0000256" key="2">
    <source>
        <dbReference type="ARBA" id="ARBA00006485"/>
    </source>
</evidence>
<dbReference type="Proteomes" id="UP000003163">
    <property type="component" value="Unassembled WGS sequence"/>
</dbReference>
<dbReference type="GO" id="GO:0004674">
    <property type="term" value="F:protein serine/threonine kinase activity"/>
    <property type="evidence" value="ECO:0007669"/>
    <property type="project" value="UniProtKB-KW"/>
</dbReference>
<keyword evidence="6 12" id="KW-0418">Kinase</keyword>
<evidence type="ECO:0000256" key="6">
    <source>
        <dbReference type="ARBA" id="ARBA00022777"/>
    </source>
</evidence>
<dbReference type="PANTHER" id="PTHR24056">
    <property type="entry name" value="CELL DIVISION PROTEIN KINASE"/>
    <property type="match status" value="1"/>
</dbReference>
<dbReference type="HOGENOM" id="CLU_000288_181_1_1"/>
<dbReference type="PROSITE" id="PS00107">
    <property type="entry name" value="PROTEIN_KINASE_ATP"/>
    <property type="match status" value="1"/>
</dbReference>
<dbReference type="EMBL" id="AFBI03000027">
    <property type="protein sequence ID" value="EJW03952.1"/>
    <property type="molecule type" value="Genomic_DNA"/>
</dbReference>
<keyword evidence="3 10" id="KW-0723">Serine/threonine-protein kinase</keyword>
<dbReference type="InterPro" id="IPR017441">
    <property type="entry name" value="Protein_kinase_ATP_BS"/>
</dbReference>